<sequence length="189" mass="20648">MQADGSNASVPSRLAVERVTGLDDDDMQGLCEATSAAILDGGGFGWVKSPGRQVLERYFRGLLMVPERTLFVGRLDGIIVSAAQLVRPPRNNEAQAMSATLMHSYVAPYARGHGLARMLTREVESCARAMGYQVLNLDVRETQVAAIALYRSLDFTHWGTHPHYARVGGRVVRGLFFTKRLQSGGILDA</sequence>
<dbReference type="Proteomes" id="UP000305654">
    <property type="component" value="Unassembled WGS sequence"/>
</dbReference>
<accession>A0A5R9JC59</accession>
<organism evidence="3 4">
    <name type="scientific">Lichenicoccus roseus</name>
    <dbReference type="NCBI Taxonomy" id="2683649"/>
    <lineage>
        <taxon>Bacteria</taxon>
        <taxon>Pseudomonadati</taxon>
        <taxon>Pseudomonadota</taxon>
        <taxon>Alphaproteobacteria</taxon>
        <taxon>Acetobacterales</taxon>
        <taxon>Acetobacteraceae</taxon>
        <taxon>Lichenicoccus</taxon>
    </lineage>
</organism>
<keyword evidence="1 3" id="KW-0808">Transferase</keyword>
<name>A0A5R9JC59_9PROT</name>
<dbReference type="OrthoDB" id="9803907at2"/>
<gene>
    <name evidence="3" type="ORF">FE263_07195</name>
</gene>
<evidence type="ECO:0000256" key="1">
    <source>
        <dbReference type="ARBA" id="ARBA00022679"/>
    </source>
</evidence>
<dbReference type="SUPFAM" id="SSF55729">
    <property type="entry name" value="Acyl-CoA N-acyltransferases (Nat)"/>
    <property type="match status" value="1"/>
</dbReference>
<dbReference type="PANTHER" id="PTHR13947">
    <property type="entry name" value="GNAT FAMILY N-ACETYLTRANSFERASE"/>
    <property type="match status" value="1"/>
</dbReference>
<dbReference type="CDD" id="cd04301">
    <property type="entry name" value="NAT_SF"/>
    <property type="match status" value="1"/>
</dbReference>
<dbReference type="AlphaFoldDB" id="A0A5R9JC59"/>
<comment type="caution">
    <text evidence="3">The sequence shown here is derived from an EMBL/GenBank/DDBJ whole genome shotgun (WGS) entry which is preliminary data.</text>
</comment>
<evidence type="ECO:0000313" key="4">
    <source>
        <dbReference type="Proteomes" id="UP000305654"/>
    </source>
</evidence>
<dbReference type="PROSITE" id="PS51186">
    <property type="entry name" value="GNAT"/>
    <property type="match status" value="1"/>
</dbReference>
<dbReference type="InterPro" id="IPR000182">
    <property type="entry name" value="GNAT_dom"/>
</dbReference>
<evidence type="ECO:0000259" key="2">
    <source>
        <dbReference type="PROSITE" id="PS51186"/>
    </source>
</evidence>
<proteinExistence type="predicted"/>
<dbReference type="Gene3D" id="3.40.630.30">
    <property type="match status" value="1"/>
</dbReference>
<dbReference type="InterPro" id="IPR016181">
    <property type="entry name" value="Acyl_CoA_acyltransferase"/>
</dbReference>
<dbReference type="EMBL" id="VCDI01000002">
    <property type="protein sequence ID" value="TLU73201.1"/>
    <property type="molecule type" value="Genomic_DNA"/>
</dbReference>
<dbReference type="GO" id="GO:0008080">
    <property type="term" value="F:N-acetyltransferase activity"/>
    <property type="evidence" value="ECO:0007669"/>
    <property type="project" value="InterPro"/>
</dbReference>
<protein>
    <submittedName>
        <fullName evidence="3">GNAT family N-acetyltransferase</fullName>
    </submittedName>
</protein>
<evidence type="ECO:0000313" key="3">
    <source>
        <dbReference type="EMBL" id="TLU73201.1"/>
    </source>
</evidence>
<dbReference type="Pfam" id="PF00583">
    <property type="entry name" value="Acetyltransf_1"/>
    <property type="match status" value="1"/>
</dbReference>
<dbReference type="PANTHER" id="PTHR13947:SF37">
    <property type="entry name" value="LD18367P"/>
    <property type="match status" value="1"/>
</dbReference>
<dbReference type="InterPro" id="IPR050769">
    <property type="entry name" value="NAT_camello-type"/>
</dbReference>
<feature type="domain" description="N-acetyltransferase" evidence="2">
    <location>
        <begin position="17"/>
        <end position="182"/>
    </location>
</feature>
<reference evidence="3 4" key="1">
    <citation type="submission" date="2019-05" db="EMBL/GenBank/DDBJ databases">
        <authorList>
            <person name="Pankratov T."/>
            <person name="Grouzdev D."/>
        </authorList>
    </citation>
    <scope>NUCLEOTIDE SEQUENCE [LARGE SCALE GENOMIC DNA]</scope>
    <source>
        <strain evidence="3 4">KEBCLARHB70R</strain>
    </source>
</reference>
<keyword evidence="4" id="KW-1185">Reference proteome</keyword>